<dbReference type="PANTHER" id="PTHR21094:SF2">
    <property type="entry name" value="GOLGI SNAP RECEPTOR COMPLEX MEMBER 1"/>
    <property type="match status" value="1"/>
</dbReference>
<accession>A0A085NJL1</accession>
<keyword evidence="6" id="KW-0653">Protein transport</keyword>
<keyword evidence="7 11" id="KW-1133">Transmembrane helix</keyword>
<evidence type="ECO:0000256" key="9">
    <source>
        <dbReference type="ARBA" id="ARBA00023136"/>
    </source>
</evidence>
<proteinExistence type="inferred from homology"/>
<evidence type="ECO:0000256" key="3">
    <source>
        <dbReference type="ARBA" id="ARBA00015612"/>
    </source>
</evidence>
<dbReference type="GO" id="GO:0015031">
    <property type="term" value="P:protein transport"/>
    <property type="evidence" value="ECO:0007669"/>
    <property type="project" value="UniProtKB-KW"/>
</dbReference>
<dbReference type="GO" id="GO:0006906">
    <property type="term" value="P:vesicle fusion"/>
    <property type="evidence" value="ECO:0007669"/>
    <property type="project" value="TreeGrafter"/>
</dbReference>
<keyword evidence="8" id="KW-0333">Golgi apparatus</keyword>
<dbReference type="GO" id="GO:0005484">
    <property type="term" value="F:SNAP receptor activity"/>
    <property type="evidence" value="ECO:0007669"/>
    <property type="project" value="TreeGrafter"/>
</dbReference>
<keyword evidence="10" id="KW-0175">Coiled coil</keyword>
<evidence type="ECO:0000313" key="12">
    <source>
        <dbReference type="EMBL" id="KFD69657.1"/>
    </source>
</evidence>
<gene>
    <name evidence="12" type="ORF">M514_05490</name>
</gene>
<dbReference type="AlphaFoldDB" id="A0A085NJL1"/>
<dbReference type="Pfam" id="PF12352">
    <property type="entry name" value="V-SNARE_C"/>
    <property type="match status" value="1"/>
</dbReference>
<feature type="transmembrane region" description="Helical" evidence="11">
    <location>
        <begin position="283"/>
        <end position="302"/>
    </location>
</feature>
<dbReference type="InterPro" id="IPR023601">
    <property type="entry name" value="Golgi_SNAP_su1"/>
</dbReference>
<keyword evidence="4" id="KW-0813">Transport</keyword>
<dbReference type="PANTHER" id="PTHR21094">
    <property type="entry name" value="GOS-28 SNARE- RELATED"/>
    <property type="match status" value="1"/>
</dbReference>
<evidence type="ECO:0000256" key="2">
    <source>
        <dbReference type="ARBA" id="ARBA00008473"/>
    </source>
</evidence>
<dbReference type="GO" id="GO:0000139">
    <property type="term" value="C:Golgi membrane"/>
    <property type="evidence" value="ECO:0007669"/>
    <property type="project" value="UniProtKB-SubCell"/>
</dbReference>
<dbReference type="Proteomes" id="UP000030758">
    <property type="component" value="Unassembled WGS sequence"/>
</dbReference>
<evidence type="ECO:0000256" key="7">
    <source>
        <dbReference type="ARBA" id="ARBA00022989"/>
    </source>
</evidence>
<feature type="coiled-coil region" evidence="10">
    <location>
        <begin position="120"/>
        <end position="147"/>
    </location>
</feature>
<dbReference type="GO" id="GO:0048219">
    <property type="term" value="P:inter-Golgi cisterna vesicle-mediated transport"/>
    <property type="evidence" value="ECO:0007669"/>
    <property type="project" value="TreeGrafter"/>
</dbReference>
<name>A0A085NJL1_9BILA</name>
<evidence type="ECO:0000256" key="8">
    <source>
        <dbReference type="ARBA" id="ARBA00023034"/>
    </source>
</evidence>
<comment type="similarity">
    <text evidence="2">Belongs to the GOSR1 family.</text>
</comment>
<keyword evidence="5 11" id="KW-0812">Transmembrane</keyword>
<organism evidence="12">
    <name type="scientific">Trichuris suis</name>
    <name type="common">pig whipworm</name>
    <dbReference type="NCBI Taxonomy" id="68888"/>
    <lineage>
        <taxon>Eukaryota</taxon>
        <taxon>Metazoa</taxon>
        <taxon>Ecdysozoa</taxon>
        <taxon>Nematoda</taxon>
        <taxon>Enoplea</taxon>
        <taxon>Dorylaimia</taxon>
        <taxon>Trichinellida</taxon>
        <taxon>Trichuridae</taxon>
        <taxon>Trichuris</taxon>
    </lineage>
</organism>
<reference evidence="12" key="1">
    <citation type="journal article" date="2014" name="Nat. Genet.">
        <title>Genome and transcriptome of the porcine whipworm Trichuris suis.</title>
        <authorList>
            <person name="Jex A.R."/>
            <person name="Nejsum P."/>
            <person name="Schwarz E.M."/>
            <person name="Hu L."/>
            <person name="Young N.D."/>
            <person name="Hall R.S."/>
            <person name="Korhonen P.K."/>
            <person name="Liao S."/>
            <person name="Thamsborg S."/>
            <person name="Xia J."/>
            <person name="Xu P."/>
            <person name="Wang S."/>
            <person name="Scheerlinck J.P."/>
            <person name="Hofmann A."/>
            <person name="Sternberg P.W."/>
            <person name="Wang J."/>
            <person name="Gasser R.B."/>
        </authorList>
    </citation>
    <scope>NUCLEOTIDE SEQUENCE [LARGE SCALE GENOMIC DNA]</scope>
    <source>
        <strain evidence="12">DCEP-RM93F</strain>
    </source>
</reference>
<evidence type="ECO:0000256" key="5">
    <source>
        <dbReference type="ARBA" id="ARBA00022692"/>
    </source>
</evidence>
<evidence type="ECO:0000256" key="1">
    <source>
        <dbReference type="ARBA" id="ARBA00004409"/>
    </source>
</evidence>
<protein>
    <recommendedName>
        <fullName evidence="3">Golgi SNAP receptor complex member 1</fullName>
    </recommendedName>
</protein>
<dbReference type="EMBL" id="KL367493">
    <property type="protein sequence ID" value="KFD69657.1"/>
    <property type="molecule type" value="Genomic_DNA"/>
</dbReference>
<evidence type="ECO:0000256" key="10">
    <source>
        <dbReference type="SAM" id="Coils"/>
    </source>
</evidence>
<evidence type="ECO:0000256" key="6">
    <source>
        <dbReference type="ARBA" id="ARBA00022927"/>
    </source>
</evidence>
<evidence type="ECO:0000256" key="4">
    <source>
        <dbReference type="ARBA" id="ARBA00022448"/>
    </source>
</evidence>
<evidence type="ECO:0000256" key="11">
    <source>
        <dbReference type="SAM" id="Phobius"/>
    </source>
</evidence>
<sequence length="303" mass="33866">MSVAEASTCNSFVTKWEDLRKRARSLETDVDVKLLSLNKLGASLGASKFPMSVAEASTCNSFVTKWEDLRKRARSLETDVDVKLLSLNKLGASLGGVRGSALHQESNFGLDNVSLSRNTFEALSVDIQNLLDQLTNVNERMEELLRDSVYSRNPASSHTLQRHREILQDYSHEFRRAQGNINVLLERELLMASSNAGICQINIGSDGLNNRRSDLFLKEHEHIKSSDKLLDDQIGLALSTKESLFVQRLGLKSISKKMTTLTKRYPAVHSLMQKIHLKKSRDAMVIAAVVSLCLILMFIYGVS</sequence>
<dbReference type="GO" id="GO:0006888">
    <property type="term" value="P:endoplasmic reticulum to Golgi vesicle-mediated transport"/>
    <property type="evidence" value="ECO:0007669"/>
    <property type="project" value="InterPro"/>
</dbReference>
<dbReference type="GO" id="GO:0005801">
    <property type="term" value="C:cis-Golgi network"/>
    <property type="evidence" value="ECO:0007669"/>
    <property type="project" value="InterPro"/>
</dbReference>
<keyword evidence="9 11" id="KW-0472">Membrane</keyword>
<dbReference type="GO" id="GO:0031201">
    <property type="term" value="C:SNARE complex"/>
    <property type="evidence" value="ECO:0007669"/>
    <property type="project" value="TreeGrafter"/>
</dbReference>
<comment type="subcellular location">
    <subcellularLocation>
        <location evidence="1">Golgi apparatus membrane</location>
        <topology evidence="1">Single-pass type IV membrane protein</topology>
    </subcellularLocation>
</comment>
<dbReference type="GO" id="GO:0005797">
    <property type="term" value="C:Golgi medial cisterna"/>
    <property type="evidence" value="ECO:0007669"/>
    <property type="project" value="TreeGrafter"/>
</dbReference>